<dbReference type="SUPFAM" id="SSF56235">
    <property type="entry name" value="N-terminal nucleophile aminohydrolases (Ntn hydrolases)"/>
    <property type="match status" value="1"/>
</dbReference>
<dbReference type="RefSeq" id="WP_072324592.1">
    <property type="nucleotide sequence ID" value="NZ_FPJW01000001.1"/>
</dbReference>
<dbReference type="InterPro" id="IPR029055">
    <property type="entry name" value="Ntn_hydrolases_N"/>
</dbReference>
<sequence length="266" mass="29833">MCELLGMSANVPTDITFSMAGFLQRGGATGPHRDGWGVAFYEDEGYREFKDPHPSINSPVARLILDYPIKSRIVISHIRQANVGQINLGNTHPFSRELWGRHWCYAHNGQLAGFREALSLGFYQPTGHTDSEWAFCWLLSRIREAFPQPPENPEALQQLIHESCETLRSLGVFNLLFSDSEYLYAYCSTKLAHITRRAPFGPALLKDTELKVDFAACTTPQDVVSVLATEPLTTNEDWTIMATGELVVFRDGELVARRTSHTVTSN</sequence>
<dbReference type="Pfam" id="PF13230">
    <property type="entry name" value="GATase_4"/>
    <property type="match status" value="1"/>
</dbReference>
<dbReference type="EMBL" id="FPJW01000001">
    <property type="protein sequence ID" value="SFX05469.1"/>
    <property type="molecule type" value="Genomic_DNA"/>
</dbReference>
<reference evidence="3 4" key="1">
    <citation type="submission" date="2016-11" db="EMBL/GenBank/DDBJ databases">
        <authorList>
            <person name="Jaros S."/>
            <person name="Januszkiewicz K."/>
            <person name="Wedrychowicz H."/>
        </authorList>
    </citation>
    <scope>NUCLEOTIDE SEQUENCE [LARGE SCALE GENOMIC DNA]</scope>
    <source>
        <strain evidence="3 4">DSM 21637</strain>
    </source>
</reference>
<dbReference type="InterPro" id="IPR017932">
    <property type="entry name" value="GATase_2_dom"/>
</dbReference>
<dbReference type="OrthoDB" id="321954at2"/>
<dbReference type="Gene3D" id="3.60.20.10">
    <property type="entry name" value="Glutamine Phosphoribosylpyrophosphate, subunit 1, domain 1"/>
    <property type="match status" value="1"/>
</dbReference>
<keyword evidence="4" id="KW-1185">Reference proteome</keyword>
<dbReference type="GO" id="GO:0016740">
    <property type="term" value="F:transferase activity"/>
    <property type="evidence" value="ECO:0007669"/>
    <property type="project" value="UniProtKB-KW"/>
</dbReference>
<protein>
    <submittedName>
        <fullName evidence="3">Glutamine amidotransferase</fullName>
    </submittedName>
</protein>
<dbReference type="CDD" id="cd01908">
    <property type="entry name" value="YafJ"/>
    <property type="match status" value="1"/>
</dbReference>
<keyword evidence="1 3" id="KW-0315">Glutamine amidotransferase</keyword>
<dbReference type="InterPro" id="IPR026869">
    <property type="entry name" value="EgtC-like"/>
</dbReference>
<dbReference type="PROSITE" id="PS51278">
    <property type="entry name" value="GATASE_TYPE_2"/>
    <property type="match status" value="1"/>
</dbReference>
<dbReference type="AlphaFoldDB" id="A0A1K1TZ61"/>
<dbReference type="PANTHER" id="PTHR42824">
    <property type="entry name" value="GLUTAMINE AMIDOTRANSFERASE"/>
    <property type="match status" value="1"/>
</dbReference>
<dbReference type="STRING" id="1122209.SAMN02745752_00362"/>
<evidence type="ECO:0000256" key="1">
    <source>
        <dbReference type="ARBA" id="ARBA00022962"/>
    </source>
</evidence>
<feature type="domain" description="Glutamine amidotransferase type-2" evidence="2">
    <location>
        <begin position="2"/>
        <end position="260"/>
    </location>
</feature>
<name>A0A1K1TZ61_9GAMM</name>
<evidence type="ECO:0000313" key="4">
    <source>
        <dbReference type="Proteomes" id="UP000182350"/>
    </source>
</evidence>
<evidence type="ECO:0000313" key="3">
    <source>
        <dbReference type="EMBL" id="SFX05469.1"/>
    </source>
</evidence>
<dbReference type="Proteomes" id="UP000182350">
    <property type="component" value="Unassembled WGS sequence"/>
</dbReference>
<gene>
    <name evidence="3" type="ORF">SAMN02745752_00362</name>
</gene>
<keyword evidence="3" id="KW-0808">Transferase</keyword>
<evidence type="ECO:0000259" key="2">
    <source>
        <dbReference type="PROSITE" id="PS51278"/>
    </source>
</evidence>
<organism evidence="3 4">
    <name type="scientific">Marinospirillum alkaliphilum DSM 21637</name>
    <dbReference type="NCBI Taxonomy" id="1122209"/>
    <lineage>
        <taxon>Bacteria</taxon>
        <taxon>Pseudomonadati</taxon>
        <taxon>Pseudomonadota</taxon>
        <taxon>Gammaproteobacteria</taxon>
        <taxon>Oceanospirillales</taxon>
        <taxon>Oceanospirillaceae</taxon>
        <taxon>Marinospirillum</taxon>
    </lineage>
</organism>
<proteinExistence type="predicted"/>
<accession>A0A1K1TZ61</accession>
<dbReference type="PANTHER" id="PTHR42824:SF1">
    <property type="entry name" value="GLUTAMINE AMIDOTRANSFERASE YAFJ-RELATED"/>
    <property type="match status" value="1"/>
</dbReference>